<organism evidence="5 6">
    <name type="scientific">Acanthosepion pharaonis</name>
    <name type="common">Pharaoh cuttlefish</name>
    <name type="synonym">Sepia pharaonis</name>
    <dbReference type="NCBI Taxonomy" id="158019"/>
    <lineage>
        <taxon>Eukaryota</taxon>
        <taxon>Metazoa</taxon>
        <taxon>Spiralia</taxon>
        <taxon>Lophotrochozoa</taxon>
        <taxon>Mollusca</taxon>
        <taxon>Cephalopoda</taxon>
        <taxon>Coleoidea</taxon>
        <taxon>Decapodiformes</taxon>
        <taxon>Sepiida</taxon>
        <taxon>Sepiina</taxon>
        <taxon>Sepiidae</taxon>
        <taxon>Acanthosepion</taxon>
    </lineage>
</organism>
<feature type="domain" description="Suppressor of fused-like" evidence="3">
    <location>
        <begin position="59"/>
        <end position="237"/>
    </location>
</feature>
<dbReference type="InterPro" id="IPR016591">
    <property type="entry name" value="Suppressor_of_fused_euk"/>
</dbReference>
<feature type="compositionally biased region" description="Basic and acidic residues" evidence="2">
    <location>
        <begin position="277"/>
        <end position="311"/>
    </location>
</feature>
<feature type="region of interest" description="Disordered" evidence="2">
    <location>
        <begin position="479"/>
        <end position="512"/>
    </location>
</feature>
<comment type="caution">
    <text evidence="5">The sequence shown here is derived from an EMBL/GenBank/DDBJ whole genome shotgun (WGS) entry which is preliminary data.</text>
</comment>
<dbReference type="InterPro" id="IPR020941">
    <property type="entry name" value="SUFU-like_domain"/>
</dbReference>
<evidence type="ECO:0000313" key="5">
    <source>
        <dbReference type="EMBL" id="CAE1248561.1"/>
    </source>
</evidence>
<dbReference type="SUPFAM" id="SSF103359">
    <property type="entry name" value="Suppressor of Fused, N-terminal domain"/>
    <property type="match status" value="1"/>
</dbReference>
<evidence type="ECO:0000259" key="3">
    <source>
        <dbReference type="Pfam" id="PF05076"/>
    </source>
</evidence>
<dbReference type="Gene3D" id="3.30.1360.230">
    <property type="entry name" value="Sufu, C-terminal domain"/>
    <property type="match status" value="1"/>
</dbReference>
<dbReference type="InterPro" id="IPR038489">
    <property type="entry name" value="SUFU_C_sf"/>
</dbReference>
<evidence type="ECO:0000313" key="6">
    <source>
        <dbReference type="Proteomes" id="UP000597762"/>
    </source>
</evidence>
<dbReference type="AlphaFoldDB" id="A0A812C0U5"/>
<comment type="subcellular location">
    <subcellularLocation>
        <location evidence="1">Cytoplasm</location>
    </subcellularLocation>
    <subcellularLocation>
        <location evidence="1">Nucleus</location>
    </subcellularLocation>
</comment>
<keyword evidence="6" id="KW-1185">Reference proteome</keyword>
<dbReference type="InterPro" id="IPR007768">
    <property type="entry name" value="Suppressor_of_fused"/>
</dbReference>
<feature type="region of interest" description="Disordered" evidence="2">
    <location>
        <begin position="277"/>
        <end position="354"/>
    </location>
</feature>
<evidence type="ECO:0000256" key="1">
    <source>
        <dbReference type="PIRNR" id="PIRNR011844"/>
    </source>
</evidence>
<feature type="compositionally biased region" description="Basic and acidic residues" evidence="2">
    <location>
        <begin position="494"/>
        <end position="512"/>
    </location>
</feature>
<dbReference type="EMBL" id="CAHIKZ030001001">
    <property type="protein sequence ID" value="CAE1248561.1"/>
    <property type="molecule type" value="Genomic_DNA"/>
</dbReference>
<feature type="compositionally biased region" description="Acidic residues" evidence="2">
    <location>
        <begin position="335"/>
        <end position="351"/>
    </location>
</feature>
<dbReference type="Pfam" id="PF12470">
    <property type="entry name" value="SUFU_C"/>
    <property type="match status" value="1"/>
</dbReference>
<dbReference type="PIRSF" id="PIRSF011844">
    <property type="entry name" value="Suppressor_of_fused_protein"/>
    <property type="match status" value="1"/>
</dbReference>
<feature type="domain" description="Suppressor of fused C-terminal" evidence="4">
    <location>
        <begin position="252"/>
        <end position="470"/>
    </location>
</feature>
<gene>
    <name evidence="5" type="ORF">SPHA_26204</name>
</gene>
<comment type="similarity">
    <text evidence="1">Belongs to the SUFU family.</text>
</comment>
<protein>
    <recommendedName>
        <fullName evidence="1">Suppressor of fused homolog</fullName>
    </recommendedName>
</protein>
<dbReference type="Proteomes" id="UP000597762">
    <property type="component" value="Unassembled WGS sequence"/>
</dbReference>
<dbReference type="InterPro" id="IPR037181">
    <property type="entry name" value="SUFU_N"/>
</dbReference>
<dbReference type="InterPro" id="IPR024314">
    <property type="entry name" value="SUFU_C"/>
</dbReference>
<dbReference type="OrthoDB" id="10038834at2759"/>
<dbReference type="GO" id="GO:0005634">
    <property type="term" value="C:nucleus"/>
    <property type="evidence" value="ECO:0007669"/>
    <property type="project" value="UniProtKB-SubCell"/>
</dbReference>
<keyword evidence="1" id="KW-0539">Nucleus</keyword>
<reference evidence="5" key="1">
    <citation type="submission" date="2021-01" db="EMBL/GenBank/DDBJ databases">
        <authorList>
            <person name="Li R."/>
            <person name="Bekaert M."/>
        </authorList>
    </citation>
    <scope>NUCLEOTIDE SEQUENCE</scope>
    <source>
        <strain evidence="5">Farmed</strain>
    </source>
</reference>
<evidence type="ECO:0000256" key="2">
    <source>
        <dbReference type="SAM" id="MobiDB-lite"/>
    </source>
</evidence>
<sequence length="512" mass="58032">MAQVDSEDTEKENLDGEFDEINRFEHAGLVAIDKACSQLYPDQPCPLQATAFVKFWLGGPDPLDYISMYSNNGDHDRNIPPHWHYITFGFSDLHGDDRVHSFSGPGELSGFGFELTLRLKKEENETSPPMWPASLLNKLANYVFQTGNILDVGDHIPWHKSLDEDPESKSIIRHMLITEDPELTLLDTPHGSLEFRQVIGVTDDEVKAAQHWQGSGILELLKNSSAVGPYYITDLYREKSLFELDPELIQLVSDGIRKDGSNLGHVTAVCTWNEIKKDDKEQSTAEKESPEKEKKESPEKEEKESPEKENPDNESFSNETKTEQSEKSLNTKPEEEQEIGDEEQQDGDDADSNQPARSIDAVEILFDLEAAELLPVVIKGRLKKGRFFVFHSADNHAIHLVPTLNSPQEVIFVSEEEPVKAEGTYLQIYCSPVFIDKMADQVCIFEHLDAGVPELPIIFEFDEPNIVITVTNQIFLEAPQEETEDYLEEEEEEQKDKDLEEQLHNSEAENDS</sequence>
<evidence type="ECO:0000259" key="4">
    <source>
        <dbReference type="Pfam" id="PF12470"/>
    </source>
</evidence>
<dbReference type="PANTHER" id="PTHR10928:SF2">
    <property type="entry name" value="SUPPRESSOR OF FUSED HOMOLOG"/>
    <property type="match status" value="1"/>
</dbReference>
<name>A0A812C0U5_ACAPH</name>
<proteinExistence type="inferred from homology"/>
<dbReference type="GO" id="GO:0005737">
    <property type="term" value="C:cytoplasm"/>
    <property type="evidence" value="ECO:0007669"/>
    <property type="project" value="UniProtKB-SubCell"/>
</dbReference>
<feature type="compositionally biased region" description="Acidic residues" evidence="2">
    <location>
        <begin position="479"/>
        <end position="493"/>
    </location>
</feature>
<dbReference type="PANTHER" id="PTHR10928">
    <property type="entry name" value="SUPPRESSOR OF FUSED"/>
    <property type="match status" value="1"/>
</dbReference>
<dbReference type="Pfam" id="PF05076">
    <property type="entry name" value="SUFU"/>
    <property type="match status" value="1"/>
</dbReference>
<keyword evidence="1" id="KW-0963">Cytoplasm</keyword>
<accession>A0A812C0U5</accession>